<accession>A0AAV7RRA4</accession>
<dbReference type="Proteomes" id="UP001066276">
    <property type="component" value="Chromosome 5"/>
</dbReference>
<comment type="caution">
    <text evidence="1">The sequence shown here is derived from an EMBL/GenBank/DDBJ whole genome shotgun (WGS) entry which is preliminary data.</text>
</comment>
<keyword evidence="2" id="KW-1185">Reference proteome</keyword>
<sequence>MVGLRSGAPGLRWIGVAPGLEDAIHDSGGATLPQDLYEAQQGPSPATSKSECYYSTMQPIVNHLTVHNTACSDFLHVREENILLQKRAPMNGEETPWKSGVEYYPSRDKRKNEDEKFFQRRCLTEETGNQLNFRKKPEGMVSIGCLARPVYTGSHTQDGGCVACWEM</sequence>
<evidence type="ECO:0000313" key="1">
    <source>
        <dbReference type="EMBL" id="KAJ1154045.1"/>
    </source>
</evidence>
<gene>
    <name evidence="1" type="ORF">NDU88_006802</name>
</gene>
<protein>
    <submittedName>
        <fullName evidence="1">Uncharacterized protein</fullName>
    </submittedName>
</protein>
<evidence type="ECO:0000313" key="2">
    <source>
        <dbReference type="Proteomes" id="UP001066276"/>
    </source>
</evidence>
<organism evidence="1 2">
    <name type="scientific">Pleurodeles waltl</name>
    <name type="common">Iberian ribbed newt</name>
    <dbReference type="NCBI Taxonomy" id="8319"/>
    <lineage>
        <taxon>Eukaryota</taxon>
        <taxon>Metazoa</taxon>
        <taxon>Chordata</taxon>
        <taxon>Craniata</taxon>
        <taxon>Vertebrata</taxon>
        <taxon>Euteleostomi</taxon>
        <taxon>Amphibia</taxon>
        <taxon>Batrachia</taxon>
        <taxon>Caudata</taxon>
        <taxon>Salamandroidea</taxon>
        <taxon>Salamandridae</taxon>
        <taxon>Pleurodelinae</taxon>
        <taxon>Pleurodeles</taxon>
    </lineage>
</organism>
<name>A0AAV7RRA4_PLEWA</name>
<dbReference type="AlphaFoldDB" id="A0AAV7RRA4"/>
<dbReference type="EMBL" id="JANPWB010000009">
    <property type="protein sequence ID" value="KAJ1154045.1"/>
    <property type="molecule type" value="Genomic_DNA"/>
</dbReference>
<reference evidence="1" key="1">
    <citation type="journal article" date="2022" name="bioRxiv">
        <title>Sequencing and chromosome-scale assembly of the giantPleurodeles waltlgenome.</title>
        <authorList>
            <person name="Brown T."/>
            <person name="Elewa A."/>
            <person name="Iarovenko S."/>
            <person name="Subramanian E."/>
            <person name="Araus A.J."/>
            <person name="Petzold A."/>
            <person name="Susuki M."/>
            <person name="Suzuki K.-i.T."/>
            <person name="Hayashi T."/>
            <person name="Toyoda A."/>
            <person name="Oliveira C."/>
            <person name="Osipova E."/>
            <person name="Leigh N.D."/>
            <person name="Simon A."/>
            <person name="Yun M.H."/>
        </authorList>
    </citation>
    <scope>NUCLEOTIDE SEQUENCE</scope>
    <source>
        <strain evidence="1">20211129_DDA</strain>
        <tissue evidence="1">Liver</tissue>
    </source>
</reference>
<proteinExistence type="predicted"/>